<keyword evidence="7" id="KW-1185">Reference proteome</keyword>
<name>A0A1M4T8P8_9BACT</name>
<proteinExistence type="inferred from homology"/>
<reference evidence="7" key="1">
    <citation type="submission" date="2016-11" db="EMBL/GenBank/DDBJ databases">
        <authorList>
            <person name="Varghese N."/>
            <person name="Submissions S."/>
        </authorList>
    </citation>
    <scope>NUCLEOTIDE SEQUENCE [LARGE SCALE GENOMIC DNA]</scope>
    <source>
        <strain evidence="7">DSM 9756</strain>
    </source>
</reference>
<evidence type="ECO:0000259" key="4">
    <source>
        <dbReference type="Pfam" id="PF00389"/>
    </source>
</evidence>
<dbReference type="Pfam" id="PF00389">
    <property type="entry name" value="2-Hacid_dh"/>
    <property type="match status" value="1"/>
</dbReference>
<dbReference type="PANTHER" id="PTHR10996">
    <property type="entry name" value="2-HYDROXYACID DEHYDROGENASE-RELATED"/>
    <property type="match status" value="1"/>
</dbReference>
<dbReference type="Pfam" id="PF02826">
    <property type="entry name" value="2-Hacid_dh_C"/>
    <property type="match status" value="1"/>
</dbReference>
<dbReference type="RefSeq" id="WP_073036163.1">
    <property type="nucleotide sequence ID" value="NZ_FQVB01000004.1"/>
</dbReference>
<dbReference type="AlphaFoldDB" id="A0A1M4T8P8"/>
<feature type="domain" description="D-isomer specific 2-hydroxyacid dehydrogenase catalytic" evidence="4">
    <location>
        <begin position="28"/>
        <end position="313"/>
    </location>
</feature>
<dbReference type="OrthoDB" id="9793626at2"/>
<dbReference type="InterPro" id="IPR006140">
    <property type="entry name" value="D-isomer_DH_NAD-bd"/>
</dbReference>
<dbReference type="SUPFAM" id="SSF52283">
    <property type="entry name" value="Formate/glycerate dehydrogenase catalytic domain-like"/>
    <property type="match status" value="1"/>
</dbReference>
<evidence type="ECO:0000259" key="5">
    <source>
        <dbReference type="Pfam" id="PF02826"/>
    </source>
</evidence>
<dbReference type="GO" id="GO:0051287">
    <property type="term" value="F:NAD binding"/>
    <property type="evidence" value="ECO:0007669"/>
    <property type="project" value="InterPro"/>
</dbReference>
<organism evidence="6 7">
    <name type="scientific">Desulfacinum infernum DSM 9756</name>
    <dbReference type="NCBI Taxonomy" id="1121391"/>
    <lineage>
        <taxon>Bacteria</taxon>
        <taxon>Pseudomonadati</taxon>
        <taxon>Thermodesulfobacteriota</taxon>
        <taxon>Syntrophobacteria</taxon>
        <taxon>Syntrophobacterales</taxon>
        <taxon>Syntrophobacteraceae</taxon>
        <taxon>Desulfacinum</taxon>
    </lineage>
</organism>
<dbReference type="InterPro" id="IPR029753">
    <property type="entry name" value="D-isomer_DH_CS"/>
</dbReference>
<evidence type="ECO:0000256" key="2">
    <source>
        <dbReference type="ARBA" id="ARBA00023027"/>
    </source>
</evidence>
<gene>
    <name evidence="6" type="ORF">SAMN02745206_00225</name>
</gene>
<feature type="domain" description="D-isomer specific 2-hydroxyacid dehydrogenase NAD-binding" evidence="5">
    <location>
        <begin position="107"/>
        <end position="282"/>
    </location>
</feature>
<dbReference type="InterPro" id="IPR036291">
    <property type="entry name" value="NAD(P)-bd_dom_sf"/>
</dbReference>
<accession>A0A1M4T8P8</accession>
<evidence type="ECO:0000256" key="1">
    <source>
        <dbReference type="ARBA" id="ARBA00023002"/>
    </source>
</evidence>
<dbReference type="InterPro" id="IPR050223">
    <property type="entry name" value="D-isomer_2-hydroxyacid_DH"/>
</dbReference>
<dbReference type="PANTHER" id="PTHR10996:SF178">
    <property type="entry name" value="2-HYDROXYACID DEHYDROGENASE YGL185C-RELATED"/>
    <property type="match status" value="1"/>
</dbReference>
<dbReference type="Gene3D" id="3.40.50.720">
    <property type="entry name" value="NAD(P)-binding Rossmann-like Domain"/>
    <property type="match status" value="2"/>
</dbReference>
<dbReference type="GO" id="GO:0030267">
    <property type="term" value="F:glyoxylate reductase (NADPH) activity"/>
    <property type="evidence" value="ECO:0007669"/>
    <property type="project" value="TreeGrafter"/>
</dbReference>
<dbReference type="GO" id="GO:0005829">
    <property type="term" value="C:cytosol"/>
    <property type="evidence" value="ECO:0007669"/>
    <property type="project" value="TreeGrafter"/>
</dbReference>
<dbReference type="Proteomes" id="UP000184076">
    <property type="component" value="Unassembled WGS sequence"/>
</dbReference>
<dbReference type="SUPFAM" id="SSF51735">
    <property type="entry name" value="NAD(P)-binding Rossmann-fold domains"/>
    <property type="match status" value="1"/>
</dbReference>
<evidence type="ECO:0000313" key="7">
    <source>
        <dbReference type="Proteomes" id="UP000184076"/>
    </source>
</evidence>
<protein>
    <submittedName>
        <fullName evidence="6">Phosphoglycerate dehydrogenase</fullName>
    </submittedName>
</protein>
<dbReference type="GO" id="GO:0016618">
    <property type="term" value="F:hydroxypyruvate reductase [NAD(P)H] activity"/>
    <property type="evidence" value="ECO:0007669"/>
    <property type="project" value="TreeGrafter"/>
</dbReference>
<evidence type="ECO:0000256" key="3">
    <source>
        <dbReference type="RuleBase" id="RU003719"/>
    </source>
</evidence>
<keyword evidence="1 3" id="KW-0560">Oxidoreductase</keyword>
<sequence length="314" mass="34697">MKILFCDAAFEDARKNLERYLPEDTILYCPKEQIYSLIDQVDVAIPLMSRLDRDLIYKGGRLRLIQQFGVGLEGVDLAAARERGISVANVPSDKTGNAASVAEWVIFLMLALARDFPSQLKNIAERKLGVPTGKTLFGKKVGIVGMGNLGKAITFRLKALGMQILALKRHPGECEKLYELVDFLGGPDDLDKLLQEVDFLILAVPLTAETKNLIGKCEFSLMKPNAYLINVSRGPVVDYLALLEALENRQIAGVGLDVFWSEPIDPNDPLFRYNVIVSPHIAGVTDLSLDSIAKEVAENIDRLRLGKPLNYVVS</sequence>
<dbReference type="CDD" id="cd12175">
    <property type="entry name" value="2-Hacid_dh_11"/>
    <property type="match status" value="1"/>
</dbReference>
<dbReference type="InterPro" id="IPR006139">
    <property type="entry name" value="D-isomer_2_OHA_DH_cat_dom"/>
</dbReference>
<comment type="similarity">
    <text evidence="3">Belongs to the D-isomer specific 2-hydroxyacid dehydrogenase family.</text>
</comment>
<keyword evidence="2" id="KW-0520">NAD</keyword>
<dbReference type="EMBL" id="FQVB01000004">
    <property type="protein sequence ID" value="SHE40805.1"/>
    <property type="molecule type" value="Genomic_DNA"/>
</dbReference>
<evidence type="ECO:0000313" key="6">
    <source>
        <dbReference type="EMBL" id="SHE40805.1"/>
    </source>
</evidence>
<dbReference type="PROSITE" id="PS00671">
    <property type="entry name" value="D_2_HYDROXYACID_DH_3"/>
    <property type="match status" value="1"/>
</dbReference>
<dbReference type="STRING" id="1121391.SAMN02745206_00225"/>